<evidence type="ECO:0000313" key="2">
    <source>
        <dbReference type="EMBL" id="CAF23661.1"/>
    </source>
</evidence>
<keyword evidence="1" id="KW-0812">Transmembrane</keyword>
<keyword evidence="1" id="KW-1133">Transmembrane helix</keyword>
<feature type="transmembrane region" description="Helical" evidence="1">
    <location>
        <begin position="34"/>
        <end position="54"/>
    </location>
</feature>
<dbReference type="HOGENOM" id="CLU_2013069_0_0_0"/>
<accession>Q6MCN8</accession>
<evidence type="ECO:0000256" key="1">
    <source>
        <dbReference type="SAM" id="Phobius"/>
    </source>
</evidence>
<protein>
    <submittedName>
        <fullName evidence="2">Uncharacterized protein</fullName>
    </submittedName>
</protein>
<reference evidence="2 3" key="1">
    <citation type="journal article" date="2004" name="Science">
        <title>Illuminating the evolutionary history of chlamydiae.</title>
        <authorList>
            <person name="Horn M."/>
            <person name="Collingro A."/>
            <person name="Schmitz-Esser S."/>
            <person name="Beier C.L."/>
            <person name="Purkhold U."/>
            <person name="Fartmann B."/>
            <person name="Brandt P."/>
            <person name="Nyakatura G.J."/>
            <person name="Droege M."/>
            <person name="Frishman D."/>
            <person name="Rattei T."/>
            <person name="Mewes H."/>
            <person name="Wagner M."/>
        </authorList>
    </citation>
    <scope>NUCLEOTIDE SEQUENCE [LARGE SCALE GENOMIC DNA]</scope>
    <source>
        <strain evidence="2 3">UWE25</strain>
    </source>
</reference>
<organism evidence="2 3">
    <name type="scientific">Protochlamydia amoebophila (strain UWE25)</name>
    <dbReference type="NCBI Taxonomy" id="264201"/>
    <lineage>
        <taxon>Bacteria</taxon>
        <taxon>Pseudomonadati</taxon>
        <taxon>Chlamydiota</taxon>
        <taxon>Chlamydiia</taxon>
        <taxon>Parachlamydiales</taxon>
        <taxon>Parachlamydiaceae</taxon>
        <taxon>Candidatus Protochlamydia</taxon>
    </lineage>
</organism>
<dbReference type="STRING" id="264201.pc0937"/>
<evidence type="ECO:0000313" key="3">
    <source>
        <dbReference type="Proteomes" id="UP000000529"/>
    </source>
</evidence>
<gene>
    <name evidence="2" type="ORF">PC_RS04520</name>
</gene>
<dbReference type="Proteomes" id="UP000000529">
    <property type="component" value="Chromosome"/>
</dbReference>
<sequence length="123" mass="14265">MKEFVNATFGLEKSFILEFCWKKFSNNFIPYPTFAFLSTFLLILLNLTNVAASLEIKAEAKSQLFFPASKRFRRIYGNCMGGYEGQVTVFFLNIFKDGSMSMECPKKAILFTYMILQEYQLLI</sequence>
<name>Q6MCN8_PARUW</name>
<dbReference type="KEGG" id="pcu:PC_RS04520"/>
<keyword evidence="1" id="KW-0472">Membrane</keyword>
<dbReference type="AlphaFoldDB" id="Q6MCN8"/>
<dbReference type="EMBL" id="BX908798">
    <property type="protein sequence ID" value="CAF23661.1"/>
    <property type="molecule type" value="Genomic_DNA"/>
</dbReference>
<dbReference type="RefSeq" id="WP_011175487.1">
    <property type="nucleotide sequence ID" value="NC_005861.2"/>
</dbReference>
<keyword evidence="3" id="KW-1185">Reference proteome</keyword>
<proteinExistence type="predicted"/>